<proteinExistence type="predicted"/>
<dbReference type="EnsemblPlants" id="OB04G12680.1">
    <property type="protein sequence ID" value="OB04G12680.1"/>
    <property type="gene ID" value="OB04G12680"/>
</dbReference>
<keyword evidence="4" id="KW-1185">Reference proteome</keyword>
<dbReference type="OMA" id="DIGHNPT"/>
<reference evidence="3" key="2">
    <citation type="submission" date="2013-04" db="UniProtKB">
        <authorList>
            <consortium name="EnsemblPlants"/>
        </authorList>
    </citation>
    <scope>IDENTIFICATION</scope>
</reference>
<evidence type="ECO:0000256" key="1">
    <source>
        <dbReference type="SAM" id="MobiDB-lite"/>
    </source>
</evidence>
<feature type="compositionally biased region" description="Basic and acidic residues" evidence="1">
    <location>
        <begin position="60"/>
        <end position="79"/>
    </location>
</feature>
<dbReference type="AlphaFoldDB" id="J3LVU3"/>
<feature type="chain" id="PRO_5003773056" evidence="2">
    <location>
        <begin position="27"/>
        <end position="106"/>
    </location>
</feature>
<reference evidence="3" key="1">
    <citation type="journal article" date="2013" name="Nat. Commun.">
        <title>Whole-genome sequencing of Oryza brachyantha reveals mechanisms underlying Oryza genome evolution.</title>
        <authorList>
            <person name="Chen J."/>
            <person name="Huang Q."/>
            <person name="Gao D."/>
            <person name="Wang J."/>
            <person name="Lang Y."/>
            <person name="Liu T."/>
            <person name="Li B."/>
            <person name="Bai Z."/>
            <person name="Luis Goicoechea J."/>
            <person name="Liang C."/>
            <person name="Chen C."/>
            <person name="Zhang W."/>
            <person name="Sun S."/>
            <person name="Liao Y."/>
            <person name="Zhang X."/>
            <person name="Yang L."/>
            <person name="Song C."/>
            <person name="Wang M."/>
            <person name="Shi J."/>
            <person name="Liu G."/>
            <person name="Liu J."/>
            <person name="Zhou H."/>
            <person name="Zhou W."/>
            <person name="Yu Q."/>
            <person name="An N."/>
            <person name="Chen Y."/>
            <person name="Cai Q."/>
            <person name="Wang B."/>
            <person name="Liu B."/>
            <person name="Min J."/>
            <person name="Huang Y."/>
            <person name="Wu H."/>
            <person name="Li Z."/>
            <person name="Zhang Y."/>
            <person name="Yin Y."/>
            <person name="Song W."/>
            <person name="Jiang J."/>
            <person name="Jackson S.A."/>
            <person name="Wing R.A."/>
            <person name="Wang J."/>
            <person name="Chen M."/>
        </authorList>
    </citation>
    <scope>NUCLEOTIDE SEQUENCE [LARGE SCALE GENOMIC DNA]</scope>
    <source>
        <strain evidence="3">cv. IRGC 101232</strain>
    </source>
</reference>
<feature type="signal peptide" evidence="2">
    <location>
        <begin position="1"/>
        <end position="26"/>
    </location>
</feature>
<dbReference type="Proteomes" id="UP000006038">
    <property type="component" value="Chromosome 4"/>
</dbReference>
<name>J3LVU3_ORYBR</name>
<protein>
    <submittedName>
        <fullName evidence="3">Uncharacterized protein</fullName>
    </submittedName>
</protein>
<accession>J3LVU3</accession>
<keyword evidence="2" id="KW-0732">Signal</keyword>
<sequence>MSAGKANLVVLTSMALLFIGIGIGDAALLGNPAAELSLGRKDIGHNPTVYGANTSSNSGDMDRDQEHSAVSHSSERKLVGTDGQTDITDTARHYNPQWYCHYKGMC</sequence>
<evidence type="ECO:0000313" key="3">
    <source>
        <dbReference type="EnsemblPlants" id="OB04G12680.1"/>
    </source>
</evidence>
<feature type="region of interest" description="Disordered" evidence="1">
    <location>
        <begin position="44"/>
        <end position="88"/>
    </location>
</feature>
<organism evidence="3">
    <name type="scientific">Oryza brachyantha</name>
    <name type="common">malo sina</name>
    <dbReference type="NCBI Taxonomy" id="4533"/>
    <lineage>
        <taxon>Eukaryota</taxon>
        <taxon>Viridiplantae</taxon>
        <taxon>Streptophyta</taxon>
        <taxon>Embryophyta</taxon>
        <taxon>Tracheophyta</taxon>
        <taxon>Spermatophyta</taxon>
        <taxon>Magnoliopsida</taxon>
        <taxon>Liliopsida</taxon>
        <taxon>Poales</taxon>
        <taxon>Poaceae</taxon>
        <taxon>BOP clade</taxon>
        <taxon>Oryzoideae</taxon>
        <taxon>Oryzeae</taxon>
        <taxon>Oryzinae</taxon>
        <taxon>Oryza</taxon>
    </lineage>
</organism>
<evidence type="ECO:0000313" key="4">
    <source>
        <dbReference type="Proteomes" id="UP000006038"/>
    </source>
</evidence>
<evidence type="ECO:0000256" key="2">
    <source>
        <dbReference type="SAM" id="SignalP"/>
    </source>
</evidence>
<dbReference type="HOGENOM" id="CLU_176538_0_0_1"/>
<dbReference type="Gramene" id="OB04G12680.1">
    <property type="protein sequence ID" value="OB04G12680.1"/>
    <property type="gene ID" value="OB04G12680"/>
</dbReference>